<accession>A0A9D4UB99</accession>
<dbReference type="GO" id="GO:0061929">
    <property type="term" value="F:gamma-glutamylaminecyclotransferase activity"/>
    <property type="evidence" value="ECO:0007669"/>
    <property type="project" value="InterPro"/>
</dbReference>
<dbReference type="InterPro" id="IPR039126">
    <property type="entry name" value="GGACT"/>
</dbReference>
<keyword evidence="7" id="KW-1185">Reference proteome</keyword>
<protein>
    <recommendedName>
        <fullName evidence="4">Gamma-glutamylcyclotransferase family protein</fullName>
    </recommendedName>
</protein>
<dbReference type="GO" id="GO:0005829">
    <property type="term" value="C:cytosol"/>
    <property type="evidence" value="ECO:0007669"/>
    <property type="project" value="TreeGrafter"/>
</dbReference>
<evidence type="ECO:0000256" key="3">
    <source>
        <dbReference type="PIRSR" id="PIRSR639126-1"/>
    </source>
</evidence>
<proteinExistence type="inferred from homology"/>
<evidence type="ECO:0000256" key="2">
    <source>
        <dbReference type="ARBA" id="ARBA00008861"/>
    </source>
</evidence>
<dbReference type="PANTHER" id="PTHR12510">
    <property type="entry name" value="TROPONIN C-AKIN-1 PROTEIN"/>
    <property type="match status" value="1"/>
</dbReference>
<dbReference type="PANTHER" id="PTHR12510:SF4">
    <property type="entry name" value="GAMMA-GLUTAMYLAMINECYCLOTRANSFERASE"/>
    <property type="match status" value="1"/>
</dbReference>
<reference evidence="6" key="1">
    <citation type="submission" date="2021-01" db="EMBL/GenBank/DDBJ databases">
        <title>Adiantum capillus-veneris genome.</title>
        <authorList>
            <person name="Fang Y."/>
            <person name="Liao Q."/>
        </authorList>
    </citation>
    <scope>NUCLEOTIDE SEQUENCE</scope>
    <source>
        <strain evidence="6">H3</strain>
        <tissue evidence="6">Leaf</tissue>
    </source>
</reference>
<comment type="similarity">
    <text evidence="2 4">Belongs to the gamma-glutamylcyclotransferase family.</text>
</comment>
<evidence type="ECO:0000256" key="4">
    <source>
        <dbReference type="RuleBase" id="RU367036"/>
    </source>
</evidence>
<feature type="domain" description="Gamma-glutamylcyclotransferase AIG2-like" evidence="5">
    <location>
        <begin position="130"/>
        <end position="224"/>
    </location>
</feature>
<evidence type="ECO:0000259" key="5">
    <source>
        <dbReference type="Pfam" id="PF06094"/>
    </source>
</evidence>
<dbReference type="EMBL" id="JABFUD020000020">
    <property type="protein sequence ID" value="KAI5064590.1"/>
    <property type="molecule type" value="Genomic_DNA"/>
</dbReference>
<gene>
    <name evidence="6" type="ORF">GOP47_0021260</name>
</gene>
<dbReference type="InterPro" id="IPR036568">
    <property type="entry name" value="GGCT-like_sf"/>
</dbReference>
<dbReference type="InterPro" id="IPR013024">
    <property type="entry name" value="GGCT-like"/>
</dbReference>
<dbReference type="Gene3D" id="3.10.490.10">
    <property type="entry name" value="Gamma-glutamyl cyclotransferase-like"/>
    <property type="match status" value="1"/>
</dbReference>
<organism evidence="6 7">
    <name type="scientific">Adiantum capillus-veneris</name>
    <name type="common">Maidenhair fern</name>
    <dbReference type="NCBI Taxonomy" id="13818"/>
    <lineage>
        <taxon>Eukaryota</taxon>
        <taxon>Viridiplantae</taxon>
        <taxon>Streptophyta</taxon>
        <taxon>Embryophyta</taxon>
        <taxon>Tracheophyta</taxon>
        <taxon>Polypodiopsida</taxon>
        <taxon>Polypodiidae</taxon>
        <taxon>Polypodiales</taxon>
        <taxon>Pteridineae</taxon>
        <taxon>Pteridaceae</taxon>
        <taxon>Vittarioideae</taxon>
        <taxon>Adiantum</taxon>
    </lineage>
</organism>
<dbReference type="InterPro" id="IPR009288">
    <property type="entry name" value="AIG2-like_dom"/>
</dbReference>
<dbReference type="SUPFAM" id="SSF110857">
    <property type="entry name" value="Gamma-glutamyl cyclotransferase-like"/>
    <property type="match status" value="1"/>
</dbReference>
<name>A0A9D4UB99_ADICA</name>
<dbReference type="Proteomes" id="UP000886520">
    <property type="component" value="Chromosome 20"/>
</dbReference>
<comment type="caution">
    <text evidence="6">The sequence shown here is derived from an EMBL/GenBank/DDBJ whole genome shotgun (WGS) entry which is preliminary data.</text>
</comment>
<sequence length="360" mass="39663">QLDIAHTPLYRNLISISCTFPFAQRTLLPEPLSLSCLPPLSLQKRRGSEMTIAGFLPLSAKPVLDEARRLCPERSFQGAVCSMEGTIAHEAAAAAQQAMNKGPSTESSIPAPLRVSCDNGSAPSSTRLAFVYGTLKRGFGNHWLMEELMAGSHAHFLGYALTKRRFPLVCGPFQVPFLLHSPSPSGHHVRGELYQVDSLAISRLDELEGVGKGHYERCPIYVRIISPLLDADTHPRNGVAETDMETNQNDVDQSNGAMDDAASCCTLAGPLSSCRMYMEPPEPDEIDSMSSSNEVSGYMPAEAYFACADYGLRMADRAPHIPCYTEKEALTYVRRKDRPHNRTFLEHVLAWIEKQGLTYS</sequence>
<comment type="function">
    <text evidence="1">Putative gamma-glutamylcyclotransferase.</text>
</comment>
<evidence type="ECO:0000313" key="7">
    <source>
        <dbReference type="Proteomes" id="UP000886520"/>
    </source>
</evidence>
<evidence type="ECO:0000256" key="1">
    <source>
        <dbReference type="ARBA" id="ARBA00002782"/>
    </source>
</evidence>
<evidence type="ECO:0000313" key="6">
    <source>
        <dbReference type="EMBL" id="KAI5064590.1"/>
    </source>
</evidence>
<dbReference type="Pfam" id="PF06094">
    <property type="entry name" value="GGACT"/>
    <property type="match status" value="1"/>
</dbReference>
<dbReference type="CDD" id="cd06661">
    <property type="entry name" value="GGCT_like"/>
    <property type="match status" value="1"/>
</dbReference>
<dbReference type="OrthoDB" id="113620at2759"/>
<feature type="active site" description="Proton acceptor" evidence="3">
    <location>
        <position position="208"/>
    </location>
</feature>
<dbReference type="AlphaFoldDB" id="A0A9D4UB99"/>
<feature type="non-terminal residue" evidence="6">
    <location>
        <position position="1"/>
    </location>
</feature>